<dbReference type="Proteomes" id="UP000482653">
    <property type="component" value="Unassembled WGS sequence"/>
</dbReference>
<organism evidence="5 6">
    <name type="scientific">Bacteroides cellulosilyticus</name>
    <dbReference type="NCBI Taxonomy" id="246787"/>
    <lineage>
        <taxon>Bacteria</taxon>
        <taxon>Pseudomonadati</taxon>
        <taxon>Bacteroidota</taxon>
        <taxon>Bacteroidia</taxon>
        <taxon>Bacteroidales</taxon>
        <taxon>Bacteroidaceae</taxon>
        <taxon>Bacteroides</taxon>
    </lineage>
</organism>
<comment type="subcellular location">
    <subcellularLocation>
        <location evidence="2">Cell outer membrane</location>
        <topology evidence="2">Multi-pass membrane protein</topology>
    </subcellularLocation>
</comment>
<keyword evidence="2" id="KW-0472">Membrane</keyword>
<dbReference type="PANTHER" id="PTHR30069">
    <property type="entry name" value="TONB-DEPENDENT OUTER MEMBRANE RECEPTOR"/>
    <property type="match status" value="1"/>
</dbReference>
<name>A0A6L3JPF9_9BACE</name>
<evidence type="ECO:0000256" key="2">
    <source>
        <dbReference type="PROSITE-ProRule" id="PRU01360"/>
    </source>
</evidence>
<evidence type="ECO:0000256" key="3">
    <source>
        <dbReference type="SAM" id="SignalP"/>
    </source>
</evidence>
<keyword evidence="2" id="KW-0998">Cell outer membrane</keyword>
<dbReference type="Gene3D" id="2.170.130.10">
    <property type="entry name" value="TonB-dependent receptor, plug domain"/>
    <property type="match status" value="1"/>
</dbReference>
<evidence type="ECO:0000256" key="1">
    <source>
        <dbReference type="ARBA" id="ARBA00022729"/>
    </source>
</evidence>
<keyword evidence="5" id="KW-0675">Receptor</keyword>
<feature type="signal peptide" evidence="3">
    <location>
        <begin position="1"/>
        <end position="35"/>
    </location>
</feature>
<accession>A0A6L3JPF9</accession>
<keyword evidence="2" id="KW-0812">Transmembrane</keyword>
<feature type="domain" description="TonB-dependent receptor plug" evidence="4">
    <location>
        <begin position="217"/>
        <end position="319"/>
    </location>
</feature>
<dbReference type="InterPro" id="IPR008969">
    <property type="entry name" value="CarboxyPept-like_regulatory"/>
</dbReference>
<feature type="non-terminal residue" evidence="5">
    <location>
        <position position="320"/>
    </location>
</feature>
<dbReference type="PANTHER" id="PTHR30069:SF29">
    <property type="entry name" value="HEMOGLOBIN AND HEMOGLOBIN-HAPTOGLOBIN-BINDING PROTEIN 1-RELATED"/>
    <property type="match status" value="1"/>
</dbReference>
<dbReference type="NCBIfam" id="TIGR04057">
    <property type="entry name" value="SusC_RagA_signa"/>
    <property type="match status" value="1"/>
</dbReference>
<keyword evidence="2" id="KW-1134">Transmembrane beta strand</keyword>
<dbReference type="RefSeq" id="WP_149948549.1">
    <property type="nucleotide sequence ID" value="NZ_VVYX01000294.1"/>
</dbReference>
<gene>
    <name evidence="5" type="ORF">F2Y87_30415</name>
</gene>
<comment type="similarity">
    <text evidence="2">Belongs to the TonB-dependent receptor family.</text>
</comment>
<dbReference type="Pfam" id="PF13715">
    <property type="entry name" value="CarbopepD_reg_2"/>
    <property type="match status" value="1"/>
</dbReference>
<dbReference type="Gene3D" id="2.60.40.1120">
    <property type="entry name" value="Carboxypeptidase-like, regulatory domain"/>
    <property type="match status" value="1"/>
</dbReference>
<evidence type="ECO:0000313" key="6">
    <source>
        <dbReference type="Proteomes" id="UP000482653"/>
    </source>
</evidence>
<dbReference type="InterPro" id="IPR012910">
    <property type="entry name" value="Plug_dom"/>
</dbReference>
<dbReference type="InterPro" id="IPR023997">
    <property type="entry name" value="TonB-dep_OMP_SusC/RagA_CS"/>
</dbReference>
<evidence type="ECO:0000259" key="4">
    <source>
        <dbReference type="Pfam" id="PF07715"/>
    </source>
</evidence>
<protein>
    <submittedName>
        <fullName evidence="5">TonB-dependent receptor plug domain-containing protein</fullName>
    </submittedName>
</protein>
<dbReference type="SUPFAM" id="SSF56935">
    <property type="entry name" value="Porins"/>
    <property type="match status" value="1"/>
</dbReference>
<dbReference type="InterPro" id="IPR037066">
    <property type="entry name" value="Plug_dom_sf"/>
</dbReference>
<sequence>MSTKLLSETICRKGLMVKCFVALIVFCCSVGEAFAQTDTKVTINVNNVLIRTALDQLQREAKIHFVYDEENIDSGKRVSLFYTKTSLNAVLDDFCKQTSLRYEVKRNLILILPSKAEKTTGKHEPFYMTGVVMDETGESIIGATIMIGGTSQGTVTDIDGRYSLRVTPGDLVSFTFVGMADKVVKVQAGKKVVNVKMETNATALADVVVTGYQTLSKERATGSYSVISEKSTKGKLETDVLSRIEGLVAGINKTSSNSNDVVIRGITTYMGNTKPLYVVDGMPYEGDLASINPTDVQNITVLKDAAASSIYGARAANGVI</sequence>
<dbReference type="GO" id="GO:0015344">
    <property type="term" value="F:siderophore uptake transmembrane transporter activity"/>
    <property type="evidence" value="ECO:0007669"/>
    <property type="project" value="TreeGrafter"/>
</dbReference>
<dbReference type="GO" id="GO:0044718">
    <property type="term" value="P:siderophore transmembrane transport"/>
    <property type="evidence" value="ECO:0007669"/>
    <property type="project" value="TreeGrafter"/>
</dbReference>
<feature type="chain" id="PRO_5026955927" evidence="3">
    <location>
        <begin position="36"/>
        <end position="320"/>
    </location>
</feature>
<dbReference type="SUPFAM" id="SSF49464">
    <property type="entry name" value="Carboxypeptidase regulatory domain-like"/>
    <property type="match status" value="1"/>
</dbReference>
<proteinExistence type="inferred from homology"/>
<dbReference type="EMBL" id="VVYX01000294">
    <property type="protein sequence ID" value="KAA5402643.1"/>
    <property type="molecule type" value="Genomic_DNA"/>
</dbReference>
<dbReference type="AlphaFoldDB" id="A0A6L3JPF9"/>
<keyword evidence="1 3" id="KW-0732">Signal</keyword>
<evidence type="ECO:0000313" key="5">
    <source>
        <dbReference type="EMBL" id="KAA5402643.1"/>
    </source>
</evidence>
<dbReference type="PROSITE" id="PS52016">
    <property type="entry name" value="TONB_DEPENDENT_REC_3"/>
    <property type="match status" value="1"/>
</dbReference>
<reference evidence="5 6" key="1">
    <citation type="journal article" date="2019" name="Nat. Med.">
        <title>A library of human gut bacterial isolates paired with longitudinal multiomics data enables mechanistic microbiome research.</title>
        <authorList>
            <person name="Poyet M."/>
            <person name="Groussin M."/>
            <person name="Gibbons S.M."/>
            <person name="Avila-Pacheco J."/>
            <person name="Jiang X."/>
            <person name="Kearney S.M."/>
            <person name="Perrotta A.R."/>
            <person name="Berdy B."/>
            <person name="Zhao S."/>
            <person name="Lieberman T.D."/>
            <person name="Swanson P.K."/>
            <person name="Smith M."/>
            <person name="Roesemann S."/>
            <person name="Alexander J.E."/>
            <person name="Rich S.A."/>
            <person name="Livny J."/>
            <person name="Vlamakis H."/>
            <person name="Clish C."/>
            <person name="Bullock K."/>
            <person name="Deik A."/>
            <person name="Scott J."/>
            <person name="Pierce K.A."/>
            <person name="Xavier R.J."/>
            <person name="Alm E.J."/>
        </authorList>
    </citation>
    <scope>NUCLEOTIDE SEQUENCE [LARGE SCALE GENOMIC DNA]</scope>
    <source>
        <strain evidence="5 6">BIOML-A8</strain>
    </source>
</reference>
<dbReference type="InterPro" id="IPR039426">
    <property type="entry name" value="TonB-dep_rcpt-like"/>
</dbReference>
<keyword evidence="2" id="KW-0813">Transport</keyword>
<comment type="caution">
    <text evidence="5">The sequence shown here is derived from an EMBL/GenBank/DDBJ whole genome shotgun (WGS) entry which is preliminary data.</text>
</comment>
<dbReference type="Pfam" id="PF07715">
    <property type="entry name" value="Plug"/>
    <property type="match status" value="1"/>
</dbReference>
<dbReference type="GO" id="GO:0009279">
    <property type="term" value="C:cell outer membrane"/>
    <property type="evidence" value="ECO:0007669"/>
    <property type="project" value="UniProtKB-SubCell"/>
</dbReference>